<accession>A0A8H7I9D7</accession>
<gene>
    <name evidence="2" type="ORF">RHS01_06818</name>
</gene>
<evidence type="ECO:0000313" key="2">
    <source>
        <dbReference type="EMBL" id="KAF8753846.1"/>
    </source>
</evidence>
<dbReference type="Proteomes" id="UP000614334">
    <property type="component" value="Unassembled WGS sequence"/>
</dbReference>
<comment type="caution">
    <text evidence="2">The sequence shown here is derived from an EMBL/GenBank/DDBJ whole genome shotgun (WGS) entry which is preliminary data.</text>
</comment>
<feature type="compositionally biased region" description="Basic and acidic residues" evidence="1">
    <location>
        <begin position="54"/>
        <end position="66"/>
    </location>
</feature>
<dbReference type="EMBL" id="JACYCF010000012">
    <property type="protein sequence ID" value="KAF8753846.1"/>
    <property type="molecule type" value="Genomic_DNA"/>
</dbReference>
<organism evidence="2 3">
    <name type="scientific">Rhizoctonia solani</name>
    <dbReference type="NCBI Taxonomy" id="456999"/>
    <lineage>
        <taxon>Eukaryota</taxon>
        <taxon>Fungi</taxon>
        <taxon>Dikarya</taxon>
        <taxon>Basidiomycota</taxon>
        <taxon>Agaricomycotina</taxon>
        <taxon>Agaricomycetes</taxon>
        <taxon>Cantharellales</taxon>
        <taxon>Ceratobasidiaceae</taxon>
        <taxon>Rhizoctonia</taxon>
    </lineage>
</organism>
<evidence type="ECO:0000313" key="3">
    <source>
        <dbReference type="Proteomes" id="UP000614334"/>
    </source>
</evidence>
<name>A0A8H7I9D7_9AGAM</name>
<protein>
    <submittedName>
        <fullName evidence="2">Uncharacterized protein</fullName>
    </submittedName>
</protein>
<proteinExistence type="predicted"/>
<evidence type="ECO:0000256" key="1">
    <source>
        <dbReference type="SAM" id="MobiDB-lite"/>
    </source>
</evidence>
<reference evidence="2" key="1">
    <citation type="submission" date="2020-09" db="EMBL/GenBank/DDBJ databases">
        <title>Comparative genome analyses of four rice-infecting Rhizoctonia solani isolates reveal extensive enrichment of homogalacturonan modification genes.</title>
        <authorList>
            <person name="Lee D.-Y."/>
            <person name="Jeon J."/>
            <person name="Kim K.-T."/>
            <person name="Cheong K."/>
            <person name="Song H."/>
            <person name="Choi G."/>
            <person name="Ko J."/>
            <person name="Opiyo S.O."/>
            <person name="Zuo S."/>
            <person name="Madhav S."/>
            <person name="Lee Y.-H."/>
            <person name="Wang G.-L."/>
        </authorList>
    </citation>
    <scope>NUCLEOTIDE SEQUENCE</scope>
    <source>
        <strain evidence="2">AG1-IA B2</strain>
    </source>
</reference>
<sequence>MLRPWPRIDGQMSDTKRQPTSGGVVFSSPEVPPWSSLAGSKHLMDSGANVSRSDQIDIDWRKHPPN</sequence>
<feature type="region of interest" description="Disordered" evidence="1">
    <location>
        <begin position="1"/>
        <end position="66"/>
    </location>
</feature>
<dbReference type="AlphaFoldDB" id="A0A8H7I9D7"/>